<proteinExistence type="predicted"/>
<dbReference type="Proteomes" id="UP000182715">
    <property type="component" value="Unassembled WGS sequence"/>
</dbReference>
<evidence type="ECO:0000313" key="3">
    <source>
        <dbReference type="Proteomes" id="UP000182715"/>
    </source>
</evidence>
<evidence type="ECO:0000313" key="2">
    <source>
        <dbReference type="EMBL" id="CRY98252.1"/>
    </source>
</evidence>
<reference evidence="2 3" key="1">
    <citation type="submission" date="2014-11" db="EMBL/GenBank/DDBJ databases">
        <authorList>
            <person name="Diene M.Seydina."/>
        </authorList>
    </citation>
    <scope>NUCLEOTIDE SEQUENCE [LARGE SCALE GENOMIC DNA]</scope>
    <source>
        <strain evidence="2 3">Neisseria meningitidis CHUV</strain>
    </source>
</reference>
<keyword evidence="1" id="KW-0472">Membrane</keyword>
<sequence length="126" mass="14529">MKNKISFAQWKLIENYKKISDRFFIRPKMPRLKHFGCTERFLFFPTNSCGFSLPDSRFCGNDELKIILRSRDWIPAFAGMTAAGCCFLFINFCNFGFQPSSINYRNVSIVIPAQAGIHPVRSISVF</sequence>
<evidence type="ECO:0000256" key="1">
    <source>
        <dbReference type="SAM" id="Phobius"/>
    </source>
</evidence>
<accession>A0A0H5QRG4</accession>
<organism evidence="2 3">
    <name type="scientific">Neisseria meningitidis serogroup B</name>
    <dbReference type="NCBI Taxonomy" id="491"/>
    <lineage>
        <taxon>Bacteria</taxon>
        <taxon>Pseudomonadati</taxon>
        <taxon>Pseudomonadota</taxon>
        <taxon>Betaproteobacteria</taxon>
        <taxon>Neisseriales</taxon>
        <taxon>Neisseriaceae</taxon>
        <taxon>Neisseria</taxon>
    </lineage>
</organism>
<keyword evidence="1" id="KW-1133">Transmembrane helix</keyword>
<name>A0A0H5QRG4_NEIMI</name>
<feature type="transmembrane region" description="Helical" evidence="1">
    <location>
        <begin position="73"/>
        <end position="97"/>
    </location>
</feature>
<dbReference type="AlphaFoldDB" id="A0A0H5QRG4"/>
<keyword evidence="1" id="KW-0812">Transmembrane</keyword>
<protein>
    <submittedName>
        <fullName evidence="2">Uncharacterized protein</fullName>
    </submittedName>
</protein>
<dbReference type="EMBL" id="CVTF01000021">
    <property type="protein sequence ID" value="CRY98252.1"/>
    <property type="molecule type" value="Genomic_DNA"/>
</dbReference>